<keyword evidence="1" id="KW-0812">Transmembrane</keyword>
<dbReference type="RefSeq" id="WP_317834193.1">
    <property type="nucleotide sequence ID" value="NZ_CP136920.1"/>
</dbReference>
<feature type="transmembrane region" description="Helical" evidence="1">
    <location>
        <begin position="51"/>
        <end position="68"/>
    </location>
</feature>
<accession>A0AAQ3LBW5</accession>
<dbReference type="EMBL" id="CP136920">
    <property type="protein sequence ID" value="WOO41709.1"/>
    <property type="molecule type" value="Genomic_DNA"/>
</dbReference>
<evidence type="ECO:0000256" key="1">
    <source>
        <dbReference type="SAM" id="Phobius"/>
    </source>
</evidence>
<gene>
    <name evidence="2" type="ORF">RZN69_01315</name>
</gene>
<protein>
    <submittedName>
        <fullName evidence="2">DUF962 domain-containing protein</fullName>
    </submittedName>
</protein>
<dbReference type="PANTHER" id="PTHR34205">
    <property type="entry name" value="TRANSMEMBRANE PROTEIN"/>
    <property type="match status" value="1"/>
</dbReference>
<dbReference type="PANTHER" id="PTHR34205:SF2">
    <property type="entry name" value="DUF962 DOMAIN-CONTAINING PROTEIN"/>
    <property type="match status" value="1"/>
</dbReference>
<dbReference type="AlphaFoldDB" id="A0AAQ3LBW5"/>
<keyword evidence="1" id="KW-0472">Membrane</keyword>
<feature type="transmembrane region" description="Helical" evidence="1">
    <location>
        <begin position="26"/>
        <end position="45"/>
    </location>
</feature>
<keyword evidence="1" id="KW-1133">Transmembrane helix</keyword>
<dbReference type="Proteomes" id="UP001304300">
    <property type="component" value="Chromosome"/>
</dbReference>
<organism evidence="2 3">
    <name type="scientific">Rubellicoccus peritrichatus</name>
    <dbReference type="NCBI Taxonomy" id="3080537"/>
    <lineage>
        <taxon>Bacteria</taxon>
        <taxon>Pseudomonadati</taxon>
        <taxon>Verrucomicrobiota</taxon>
        <taxon>Opitutia</taxon>
        <taxon>Puniceicoccales</taxon>
        <taxon>Cerasicoccaceae</taxon>
        <taxon>Rubellicoccus</taxon>
    </lineage>
</organism>
<dbReference type="Pfam" id="PF06127">
    <property type="entry name" value="Mpo1-like"/>
    <property type="match status" value="1"/>
</dbReference>
<sequence length="108" mass="12822">MSQKYQSFEEFWPYYVREHSKPATRIAHFVGTALIFPVIIIAILINLWLLFLVPVIGYGFAWISHLLIEKNRPATFTYPRWSLIGDFKMFFLILTGRMGREVERHCKQ</sequence>
<evidence type="ECO:0000313" key="3">
    <source>
        <dbReference type="Proteomes" id="UP001304300"/>
    </source>
</evidence>
<proteinExistence type="predicted"/>
<evidence type="ECO:0000313" key="2">
    <source>
        <dbReference type="EMBL" id="WOO41709.1"/>
    </source>
</evidence>
<keyword evidence="3" id="KW-1185">Reference proteome</keyword>
<name>A0AAQ3LBW5_9BACT</name>
<dbReference type="KEGG" id="puo:RZN69_01315"/>
<reference evidence="2 3" key="1">
    <citation type="submission" date="2023-10" db="EMBL/GenBank/DDBJ databases">
        <title>Rubellicoccus peritrichatus gen. nov., sp. nov., isolated from an algae of coral reef tank.</title>
        <authorList>
            <person name="Luo J."/>
        </authorList>
    </citation>
    <scope>NUCLEOTIDE SEQUENCE [LARGE SCALE GENOMIC DNA]</scope>
    <source>
        <strain evidence="2 3">CR14</strain>
    </source>
</reference>
<dbReference type="InterPro" id="IPR009305">
    <property type="entry name" value="Mpo1-like"/>
</dbReference>